<evidence type="ECO:0000256" key="4">
    <source>
        <dbReference type="ARBA" id="ARBA00022679"/>
    </source>
</evidence>
<comment type="catalytic activity">
    <reaction evidence="1">
        <text>ATP + protein L-histidine = ADP + protein N-phospho-L-histidine.</text>
        <dbReference type="EC" id="2.7.13.3"/>
    </reaction>
</comment>
<dbReference type="GO" id="GO:0016020">
    <property type="term" value="C:membrane"/>
    <property type="evidence" value="ECO:0007669"/>
    <property type="project" value="InterPro"/>
</dbReference>
<dbReference type="PANTHER" id="PTHR24421">
    <property type="entry name" value="NITRATE/NITRITE SENSOR PROTEIN NARX-RELATED"/>
    <property type="match status" value="1"/>
</dbReference>
<dbReference type="InterPro" id="IPR036890">
    <property type="entry name" value="HATPase_C_sf"/>
</dbReference>
<dbReference type="EMBL" id="CP011853">
    <property type="protein sequence ID" value="ALG85250.1"/>
    <property type="molecule type" value="Genomic_DNA"/>
</dbReference>
<keyword evidence="8" id="KW-0902">Two-component regulatory system</keyword>
<dbReference type="OrthoDB" id="227596at2"/>
<feature type="domain" description="DUF7134" evidence="11">
    <location>
        <begin position="20"/>
        <end position="171"/>
    </location>
</feature>
<evidence type="ECO:0000256" key="1">
    <source>
        <dbReference type="ARBA" id="ARBA00000085"/>
    </source>
</evidence>
<dbReference type="EC" id="2.7.13.3" evidence="2"/>
<dbReference type="Gene3D" id="3.30.565.10">
    <property type="entry name" value="Histidine kinase-like ATPase, C-terminal domain"/>
    <property type="match status" value="1"/>
</dbReference>
<dbReference type="STRING" id="1136941.ACH46_13150"/>
<protein>
    <recommendedName>
        <fullName evidence="2">histidine kinase</fullName>
        <ecNumber evidence="2">2.7.13.3</ecNumber>
    </recommendedName>
</protein>
<name>A0A0N9NHI6_9ACTN</name>
<feature type="transmembrane region" description="Helical" evidence="9">
    <location>
        <begin position="145"/>
        <end position="166"/>
    </location>
</feature>
<feature type="domain" description="Signal transduction histidine kinase subgroup 3 dimerisation and phosphoacceptor" evidence="10">
    <location>
        <begin position="199"/>
        <end position="264"/>
    </location>
</feature>
<dbReference type="AlphaFoldDB" id="A0A0N9NHI6"/>
<keyword evidence="9" id="KW-1133">Transmembrane helix</keyword>
<keyword evidence="6 12" id="KW-0418">Kinase</keyword>
<accession>A0A0N9NHI6</accession>
<evidence type="ECO:0000256" key="3">
    <source>
        <dbReference type="ARBA" id="ARBA00022553"/>
    </source>
</evidence>
<dbReference type="CDD" id="cd16917">
    <property type="entry name" value="HATPase_UhpB-NarQ-NarX-like"/>
    <property type="match status" value="1"/>
</dbReference>
<reference evidence="12 13" key="2">
    <citation type="journal article" date="2017" name="Int. J. Syst. Evol. Microbiol.">
        <title>Gordonia phthalatica sp. nov., a di-n-butyl phthalate-degrading bacterium isolated from activated sludge.</title>
        <authorList>
            <person name="Jin D."/>
            <person name="Kong X."/>
            <person name="Jia M."/>
            <person name="Yu X."/>
            <person name="Wang X."/>
            <person name="Zhuang X."/>
            <person name="Deng Y."/>
            <person name="Bai Z."/>
        </authorList>
    </citation>
    <scope>NUCLEOTIDE SEQUENCE [LARGE SCALE GENOMIC DNA]</scope>
    <source>
        <strain evidence="12 13">QH-11</strain>
    </source>
</reference>
<feature type="transmembrane region" description="Helical" evidence="9">
    <location>
        <begin position="112"/>
        <end position="130"/>
    </location>
</feature>
<feature type="transmembrane region" description="Helical" evidence="9">
    <location>
        <begin position="78"/>
        <end position="100"/>
    </location>
</feature>
<keyword evidence="4" id="KW-0808">Transferase</keyword>
<proteinExistence type="predicted"/>
<dbReference type="InterPro" id="IPR050482">
    <property type="entry name" value="Sensor_HK_TwoCompSys"/>
</dbReference>
<keyword evidence="9" id="KW-0472">Membrane</keyword>
<dbReference type="SUPFAM" id="SSF55874">
    <property type="entry name" value="ATPase domain of HSP90 chaperone/DNA topoisomerase II/histidine kinase"/>
    <property type="match status" value="1"/>
</dbReference>
<dbReference type="GO" id="GO:0046983">
    <property type="term" value="F:protein dimerization activity"/>
    <property type="evidence" value="ECO:0007669"/>
    <property type="project" value="InterPro"/>
</dbReference>
<dbReference type="InterPro" id="IPR011712">
    <property type="entry name" value="Sig_transdc_His_kin_sub3_dim/P"/>
</dbReference>
<dbReference type="Gene3D" id="1.20.5.1930">
    <property type="match status" value="1"/>
</dbReference>
<evidence type="ECO:0000313" key="13">
    <source>
        <dbReference type="Proteomes" id="UP000063789"/>
    </source>
</evidence>
<evidence type="ECO:0000256" key="6">
    <source>
        <dbReference type="ARBA" id="ARBA00022777"/>
    </source>
</evidence>
<gene>
    <name evidence="12" type="ORF">ACH46_13150</name>
</gene>
<keyword evidence="7" id="KW-0067">ATP-binding</keyword>
<sequence length="398" mass="42217">MVMIGTRHLVDPLAFPNLPRRSVIGDAVVGFLLTLLIVAIATSEGPVASVLASVMVGVALMIRRVAPSLMLALALGSAVLQVATYQVAVAASLLYSVLYYTAGNHPNSRVRGASLAVGVVGSGIAAWVYPRAPGLGGVDEVSPEAYVFGFVGIAVLLLGSWTFGYVRYQRQSAEQARVAEQIAQLERRRLLDLYDEQAERSALARDMHDVVAHSLAVVVAQAEGARFVLETSPDAAKDALGVIADTARQALADVRGVLEELRSTETTADHTRTDRGQLYDRMRAAGMMLQSTEIGDEDAASPLTVRVAFAILTEALTNALKYGDLAQPVDVRQEWTEGCRLTVRNSLSENPLAPGGAGHGIRGMSERAELAGGTLTSAATDGGWLVELVIPERPEGHP</sequence>
<evidence type="ECO:0000259" key="10">
    <source>
        <dbReference type="Pfam" id="PF07730"/>
    </source>
</evidence>
<evidence type="ECO:0000256" key="7">
    <source>
        <dbReference type="ARBA" id="ARBA00022840"/>
    </source>
</evidence>
<feature type="transmembrane region" description="Helical" evidence="9">
    <location>
        <begin position="23"/>
        <end position="41"/>
    </location>
</feature>
<dbReference type="GO" id="GO:0000155">
    <property type="term" value="F:phosphorelay sensor kinase activity"/>
    <property type="evidence" value="ECO:0007669"/>
    <property type="project" value="InterPro"/>
</dbReference>
<keyword evidence="13" id="KW-1185">Reference proteome</keyword>
<keyword evidence="3" id="KW-0597">Phosphoprotein</keyword>
<dbReference type="Pfam" id="PF07730">
    <property type="entry name" value="HisKA_3"/>
    <property type="match status" value="1"/>
</dbReference>
<evidence type="ECO:0000256" key="8">
    <source>
        <dbReference type="ARBA" id="ARBA00023012"/>
    </source>
</evidence>
<dbReference type="Proteomes" id="UP000063789">
    <property type="component" value="Chromosome"/>
</dbReference>
<dbReference type="PANTHER" id="PTHR24421:SF10">
    <property type="entry name" value="NITRATE_NITRITE SENSOR PROTEIN NARQ"/>
    <property type="match status" value="1"/>
</dbReference>
<dbReference type="InterPro" id="IPR055558">
    <property type="entry name" value="DUF7134"/>
</dbReference>
<evidence type="ECO:0000256" key="5">
    <source>
        <dbReference type="ARBA" id="ARBA00022741"/>
    </source>
</evidence>
<dbReference type="PATRIC" id="fig|1136941.3.peg.2677"/>
<evidence type="ECO:0000256" key="2">
    <source>
        <dbReference type="ARBA" id="ARBA00012438"/>
    </source>
</evidence>
<evidence type="ECO:0000259" key="11">
    <source>
        <dbReference type="Pfam" id="PF23539"/>
    </source>
</evidence>
<dbReference type="KEGG" id="goq:ACH46_13150"/>
<evidence type="ECO:0000256" key="9">
    <source>
        <dbReference type="SAM" id="Phobius"/>
    </source>
</evidence>
<dbReference type="RefSeq" id="WP_062393324.1">
    <property type="nucleotide sequence ID" value="NZ_CP011853.1"/>
</dbReference>
<reference evidence="13" key="1">
    <citation type="submission" date="2015-06" db="EMBL/GenBank/DDBJ databases">
        <title>Complete genome sequence and metabolic analysis of phthalate degradation pathway in Gordonia sp. QH-11.</title>
        <authorList>
            <person name="Jin D."/>
            <person name="Kong X."/>
            <person name="Bai Z."/>
        </authorList>
    </citation>
    <scope>NUCLEOTIDE SEQUENCE [LARGE SCALE GENOMIC DNA]</scope>
    <source>
        <strain evidence="13">QH-11</strain>
    </source>
</reference>
<keyword evidence="9" id="KW-0812">Transmembrane</keyword>
<dbReference type="GO" id="GO:0005524">
    <property type="term" value="F:ATP binding"/>
    <property type="evidence" value="ECO:0007669"/>
    <property type="project" value="UniProtKB-KW"/>
</dbReference>
<evidence type="ECO:0000313" key="12">
    <source>
        <dbReference type="EMBL" id="ALG85250.1"/>
    </source>
</evidence>
<dbReference type="Pfam" id="PF23539">
    <property type="entry name" value="DUF7134"/>
    <property type="match status" value="1"/>
</dbReference>
<keyword evidence="5" id="KW-0547">Nucleotide-binding</keyword>
<organism evidence="12 13">
    <name type="scientific">Gordonia phthalatica</name>
    <dbReference type="NCBI Taxonomy" id="1136941"/>
    <lineage>
        <taxon>Bacteria</taxon>
        <taxon>Bacillati</taxon>
        <taxon>Actinomycetota</taxon>
        <taxon>Actinomycetes</taxon>
        <taxon>Mycobacteriales</taxon>
        <taxon>Gordoniaceae</taxon>
        <taxon>Gordonia</taxon>
    </lineage>
</organism>